<keyword evidence="2" id="KW-1185">Reference proteome</keyword>
<comment type="caution">
    <text evidence="1">The sequence shown here is derived from an EMBL/GenBank/DDBJ whole genome shotgun (WGS) entry which is preliminary data.</text>
</comment>
<dbReference type="AlphaFoldDB" id="A0AAV5FTT6"/>
<name>A0AAV5FTT6_ELECO</name>
<sequence length="245" mass="26534">MDHAAAESPPSPPPPLPAAERSMTFAERAVAAAGASLMSAVLVNPLDVAKMWSDFRCYSYPSCSTGSINGLGQSCSPECFQYRGTMDVFSKVTRQAFKGSNVGGKPPGMWKTLLGVLSSRQTISSPQNCIVYFNGVSFLHNEIHVTLGMWALVAGRKVSTVYSEVQALVWHAQGLQWALSFRLMKLSSTSCTKSTQISRRATLKMLCRWWCAAAAAVEIGQKLTSIDEHCSNITGQGSTVAPWKF</sequence>
<gene>
    <name evidence="1" type="primary">gb27181</name>
    <name evidence="1" type="ORF">PR202_gb27181</name>
</gene>
<reference evidence="1" key="1">
    <citation type="journal article" date="2018" name="DNA Res.">
        <title>Multiple hybrid de novo genome assembly of finger millet, an orphan allotetraploid crop.</title>
        <authorList>
            <person name="Hatakeyama M."/>
            <person name="Aluri S."/>
            <person name="Balachadran M.T."/>
            <person name="Sivarajan S.R."/>
            <person name="Patrignani A."/>
            <person name="Gruter S."/>
            <person name="Poveda L."/>
            <person name="Shimizu-Inatsugi R."/>
            <person name="Baeten J."/>
            <person name="Francoijs K.J."/>
            <person name="Nataraja K.N."/>
            <person name="Reddy Y.A.N."/>
            <person name="Phadnis S."/>
            <person name="Ravikumar R.L."/>
            <person name="Schlapbach R."/>
            <person name="Sreeman S.M."/>
            <person name="Shimizu K.K."/>
        </authorList>
    </citation>
    <scope>NUCLEOTIDE SEQUENCE</scope>
</reference>
<dbReference type="EMBL" id="BQKI01000095">
    <property type="protein sequence ID" value="GJN38165.1"/>
    <property type="molecule type" value="Genomic_DNA"/>
</dbReference>
<dbReference type="Proteomes" id="UP001054889">
    <property type="component" value="Unassembled WGS sequence"/>
</dbReference>
<accession>A0AAV5FTT6</accession>
<proteinExistence type="predicted"/>
<evidence type="ECO:0000313" key="1">
    <source>
        <dbReference type="EMBL" id="GJN38165.1"/>
    </source>
</evidence>
<protein>
    <submittedName>
        <fullName evidence="1">Uncharacterized protein</fullName>
    </submittedName>
</protein>
<organism evidence="1 2">
    <name type="scientific">Eleusine coracana subsp. coracana</name>
    <dbReference type="NCBI Taxonomy" id="191504"/>
    <lineage>
        <taxon>Eukaryota</taxon>
        <taxon>Viridiplantae</taxon>
        <taxon>Streptophyta</taxon>
        <taxon>Embryophyta</taxon>
        <taxon>Tracheophyta</taxon>
        <taxon>Spermatophyta</taxon>
        <taxon>Magnoliopsida</taxon>
        <taxon>Liliopsida</taxon>
        <taxon>Poales</taxon>
        <taxon>Poaceae</taxon>
        <taxon>PACMAD clade</taxon>
        <taxon>Chloridoideae</taxon>
        <taxon>Cynodonteae</taxon>
        <taxon>Eleusininae</taxon>
        <taxon>Eleusine</taxon>
    </lineage>
</organism>
<reference evidence="1" key="2">
    <citation type="submission" date="2021-12" db="EMBL/GenBank/DDBJ databases">
        <title>Resequencing data analysis of finger millet.</title>
        <authorList>
            <person name="Hatakeyama M."/>
            <person name="Aluri S."/>
            <person name="Balachadran M.T."/>
            <person name="Sivarajan S.R."/>
            <person name="Poveda L."/>
            <person name="Shimizu-Inatsugi R."/>
            <person name="Schlapbach R."/>
            <person name="Sreeman S.M."/>
            <person name="Shimizu K.K."/>
        </authorList>
    </citation>
    <scope>NUCLEOTIDE SEQUENCE</scope>
</reference>
<evidence type="ECO:0000313" key="2">
    <source>
        <dbReference type="Proteomes" id="UP001054889"/>
    </source>
</evidence>